<name>A0ABS6SWE3_9RHOB</name>
<evidence type="ECO:0000313" key="1">
    <source>
        <dbReference type="EMBL" id="MBV7377293.1"/>
    </source>
</evidence>
<protein>
    <submittedName>
        <fullName evidence="1">Uncharacterized protein</fullName>
    </submittedName>
</protein>
<dbReference type="RefSeq" id="WP_218390189.1">
    <property type="nucleotide sequence ID" value="NZ_JAHUZE010000001.1"/>
</dbReference>
<reference evidence="1 2" key="1">
    <citation type="submission" date="2021-05" db="EMBL/GenBank/DDBJ databases">
        <title>Culturable bacteria isolated from Daya Bay.</title>
        <authorList>
            <person name="Zheng W."/>
            <person name="Yu S."/>
            <person name="Huang Y."/>
        </authorList>
    </citation>
    <scope>NUCLEOTIDE SEQUENCE [LARGE SCALE GENOMIC DNA]</scope>
    <source>
        <strain evidence="1 2">DP4N28-5</strain>
    </source>
</reference>
<keyword evidence="2" id="KW-1185">Reference proteome</keyword>
<sequence>MEVTAAGIKRFLSRSLWLGTTNYYRGDVVSRLKRSQPSNPTQHRNLAQYIAASAPLHLNDGWSYLGRSISSLISGDAHRALHLAYYAELRAAMSLLASRGVGIFNRQHYAIISANQTKKLATKQGTHIMTWLVLEAWALAPQSGNLFTLLVRPEGSTLDDWFHSQGGASVLAPQAKAWFMQWGMDLNLAIEDREARNASSYRPDGVPSTWTLNIDDTLEFVKDLWFSLEPSASSSFDQIDRHILRLAVERLFKGRTGRNATAMDTDFLALVRALVSAQGLAGISADRIESFLLRQTSPQDPQIFLNSRTKPSGGQTDVFSVVSRAVLLLRVASGSTQQLLSSADLNKSLLKFWWEAIGEVRGLWQPGHCPDPLSDLWADVDESLREIDLMEATAPGSLASPQGILTSIPREVSVLSSHERVGLWGLCS</sequence>
<dbReference type="Proteomes" id="UP000756530">
    <property type="component" value="Unassembled WGS sequence"/>
</dbReference>
<evidence type="ECO:0000313" key="2">
    <source>
        <dbReference type="Proteomes" id="UP000756530"/>
    </source>
</evidence>
<proteinExistence type="predicted"/>
<dbReference type="EMBL" id="JAHUZE010000001">
    <property type="protein sequence ID" value="MBV7377293.1"/>
    <property type="molecule type" value="Genomic_DNA"/>
</dbReference>
<comment type="caution">
    <text evidence="1">The sequence shown here is derived from an EMBL/GenBank/DDBJ whole genome shotgun (WGS) entry which is preliminary data.</text>
</comment>
<gene>
    <name evidence="1" type="ORF">KJP28_00035</name>
</gene>
<organism evidence="1 2">
    <name type="scientific">Maritimibacter dapengensis</name>
    <dbReference type="NCBI Taxonomy" id="2836868"/>
    <lineage>
        <taxon>Bacteria</taxon>
        <taxon>Pseudomonadati</taxon>
        <taxon>Pseudomonadota</taxon>
        <taxon>Alphaproteobacteria</taxon>
        <taxon>Rhodobacterales</taxon>
        <taxon>Roseobacteraceae</taxon>
        <taxon>Maritimibacter</taxon>
    </lineage>
</organism>
<accession>A0ABS6SWE3</accession>